<dbReference type="InterPro" id="IPR018490">
    <property type="entry name" value="cNMP-bd_dom_sf"/>
</dbReference>
<accession>A0ABT7BUC9</accession>
<evidence type="ECO:0000313" key="13">
    <source>
        <dbReference type="Proteomes" id="UP001232992"/>
    </source>
</evidence>
<evidence type="ECO:0000256" key="6">
    <source>
        <dbReference type="ARBA" id="ARBA00022989"/>
    </source>
</evidence>
<dbReference type="Proteomes" id="UP001232992">
    <property type="component" value="Unassembled WGS sequence"/>
</dbReference>
<comment type="similarity">
    <text evidence="2">Belongs to the NTE family.</text>
</comment>
<dbReference type="RefSeq" id="WP_283757445.1">
    <property type="nucleotide sequence ID" value="NZ_JAQOSQ010000004.1"/>
</dbReference>
<dbReference type="Pfam" id="PF24179">
    <property type="entry name" value="NTE_Ploop"/>
    <property type="match status" value="1"/>
</dbReference>
<dbReference type="SMART" id="SM00100">
    <property type="entry name" value="cNMP"/>
    <property type="match status" value="2"/>
</dbReference>
<keyword evidence="5 9" id="KW-0442">Lipid degradation</keyword>
<dbReference type="InterPro" id="IPR016035">
    <property type="entry name" value="Acyl_Trfase/lysoPLipase"/>
</dbReference>
<proteinExistence type="inferred from homology"/>
<evidence type="ECO:0000256" key="7">
    <source>
        <dbReference type="ARBA" id="ARBA00023098"/>
    </source>
</evidence>
<dbReference type="PANTHER" id="PTHR14226">
    <property type="entry name" value="NEUROPATHY TARGET ESTERASE/SWISS CHEESE D.MELANOGASTER"/>
    <property type="match status" value="1"/>
</dbReference>
<dbReference type="PANTHER" id="PTHR14226:SF29">
    <property type="entry name" value="NEUROPATHY TARGET ESTERASE SWS"/>
    <property type="match status" value="1"/>
</dbReference>
<comment type="caution">
    <text evidence="12">The sequence shown here is derived from an EMBL/GenBank/DDBJ whole genome shotgun (WGS) entry which is preliminary data.</text>
</comment>
<dbReference type="Gene3D" id="2.60.120.10">
    <property type="entry name" value="Jelly Rolls"/>
    <property type="match status" value="2"/>
</dbReference>
<name>A0ABT7BUC9_9CYAN</name>
<gene>
    <name evidence="12" type="ORF">PMH09_06245</name>
</gene>
<dbReference type="SUPFAM" id="SSF52151">
    <property type="entry name" value="FabD/lysophospholipase-like"/>
    <property type="match status" value="1"/>
</dbReference>
<dbReference type="InterPro" id="IPR014710">
    <property type="entry name" value="RmlC-like_jellyroll"/>
</dbReference>
<dbReference type="CDD" id="cd00038">
    <property type="entry name" value="CAP_ED"/>
    <property type="match status" value="2"/>
</dbReference>
<feature type="domain" description="PNPLA" evidence="11">
    <location>
        <begin position="473"/>
        <end position="633"/>
    </location>
</feature>
<feature type="domain" description="Cyclic nucleotide-binding" evidence="10">
    <location>
        <begin position="155"/>
        <end position="275"/>
    </location>
</feature>
<keyword evidence="4 9" id="KW-0378">Hydrolase</keyword>
<feature type="short sequence motif" description="GXSXG" evidence="9">
    <location>
        <begin position="504"/>
        <end position="508"/>
    </location>
</feature>
<evidence type="ECO:0000256" key="4">
    <source>
        <dbReference type="ARBA" id="ARBA00022801"/>
    </source>
</evidence>
<evidence type="ECO:0000259" key="11">
    <source>
        <dbReference type="PROSITE" id="PS51635"/>
    </source>
</evidence>
<dbReference type="Pfam" id="PF00027">
    <property type="entry name" value="cNMP_binding"/>
    <property type="match status" value="2"/>
</dbReference>
<dbReference type="InterPro" id="IPR050301">
    <property type="entry name" value="NTE"/>
</dbReference>
<keyword evidence="3" id="KW-0812">Transmembrane</keyword>
<evidence type="ECO:0000313" key="12">
    <source>
        <dbReference type="EMBL" id="MDJ1182792.1"/>
    </source>
</evidence>
<dbReference type="Gene3D" id="3.40.1090.10">
    <property type="entry name" value="Cytosolic phospholipase A2 catalytic domain"/>
    <property type="match status" value="1"/>
</dbReference>
<feature type="domain" description="Cyclic nucleotide-binding" evidence="10">
    <location>
        <begin position="22"/>
        <end position="118"/>
    </location>
</feature>
<feature type="active site" description="Nucleophile" evidence="9">
    <location>
        <position position="506"/>
    </location>
</feature>
<dbReference type="PROSITE" id="PS51635">
    <property type="entry name" value="PNPLA"/>
    <property type="match status" value="1"/>
</dbReference>
<reference evidence="12 13" key="1">
    <citation type="submission" date="2023-01" db="EMBL/GenBank/DDBJ databases">
        <title>Novel diversity within Roseofilum (Cyanobacteria; Desertifilaceae) from marine benthic mats with descriptions of four novel species.</title>
        <authorList>
            <person name="Wang Y."/>
            <person name="Berthold D.E."/>
            <person name="Hu J."/>
            <person name="Lefler F.W."/>
            <person name="Laughinghouse H.D. IV."/>
        </authorList>
    </citation>
    <scope>NUCLEOTIDE SEQUENCE [LARGE SCALE GENOMIC DNA]</scope>
    <source>
        <strain evidence="12 13">BLCC-M143</strain>
    </source>
</reference>
<evidence type="ECO:0000256" key="3">
    <source>
        <dbReference type="ARBA" id="ARBA00022692"/>
    </source>
</evidence>
<dbReference type="InterPro" id="IPR056556">
    <property type="entry name" value="NTE1_P-loop_dom"/>
</dbReference>
<evidence type="ECO:0000256" key="5">
    <source>
        <dbReference type="ARBA" id="ARBA00022963"/>
    </source>
</evidence>
<evidence type="ECO:0000256" key="8">
    <source>
        <dbReference type="ARBA" id="ARBA00023136"/>
    </source>
</evidence>
<evidence type="ECO:0000256" key="2">
    <source>
        <dbReference type="ARBA" id="ARBA00006636"/>
    </source>
</evidence>
<evidence type="ECO:0000256" key="9">
    <source>
        <dbReference type="PROSITE-ProRule" id="PRU01161"/>
    </source>
</evidence>
<comment type="subcellular location">
    <subcellularLocation>
        <location evidence="1">Membrane</location>
    </subcellularLocation>
</comment>
<protein>
    <submittedName>
        <fullName evidence="12">Cyclic nucleotide-binding domain-containing protein</fullName>
    </submittedName>
</protein>
<dbReference type="SUPFAM" id="SSF51206">
    <property type="entry name" value="cAMP-binding domain-like"/>
    <property type="match status" value="2"/>
</dbReference>
<dbReference type="Pfam" id="PF01734">
    <property type="entry name" value="Patatin"/>
    <property type="match status" value="1"/>
</dbReference>
<keyword evidence="8" id="KW-0472">Membrane</keyword>
<evidence type="ECO:0000259" key="10">
    <source>
        <dbReference type="PROSITE" id="PS50042"/>
    </source>
</evidence>
<organism evidence="12 13">
    <name type="scientific">Roseofilum casamattae BLCC-M143</name>
    <dbReference type="NCBI Taxonomy" id="3022442"/>
    <lineage>
        <taxon>Bacteria</taxon>
        <taxon>Bacillati</taxon>
        <taxon>Cyanobacteriota</taxon>
        <taxon>Cyanophyceae</taxon>
        <taxon>Desertifilales</taxon>
        <taxon>Desertifilaceae</taxon>
        <taxon>Roseofilum</taxon>
        <taxon>Roseofilum casamattae</taxon>
    </lineage>
</organism>
<dbReference type="CDD" id="cd07205">
    <property type="entry name" value="Pat_PNPLA6_PNPLA7_NTE1_like"/>
    <property type="match status" value="1"/>
</dbReference>
<keyword evidence="7 9" id="KW-0443">Lipid metabolism</keyword>
<sequence length="760" mass="84817">MNEPTTGTETDAIAKLLARIGLSQCLPAEVLSELCSSVDAIALAPQEILFRENEEGKALYLLQEGRLQVYQGDRLDFPNTLGYIQSGEWVGELQVLLGGKRTASIRAVCQSRLIRFPKPQILETVAQYPQLDDYFSKVVKTRLRAQQITSFFSQLFGRLDEACMSELESKAQWVQLRRGDCLCRQGDPGDSLYWVLHGRFNTLQENGSGSVRILGEIAPGEAIGELAAITDEPRSASVYALRDSLLIRYSKADFQELIERYPVLLRKTTERLIQRFKQREQEAGVKRQQSDLQNITILATSANVPLRQVTEQLAKALSVHGSVLHLNRDRLAQLLQLPNIADIDPEEPRGVRLQLWLEEQEQLYRFIIFEADATDSPWTRRCLRQADRLVWVARATDDPSLTELEQQVQVKEHPAISVHRTLILLHSNSQPSPSGTRHWLHHRSISQHHHVRLDNLQHIERVARFLAGCAIGVVLGGGGGRGPAHIGVLQALEMAGIPVDFIGGTSSGGLIAAQYAMGWNIATMAEKTQQNADRNNPFKAFTLPLVSLLSPKQLDRALQSLYGDSRIEDLWIHFFCVSASLNTGEKKVHSQGFLWQAVRATTALPGIFRPFVDNGELLIDGGLLDRDPTLTLKELHSGPIILSSIAASCASYVPFTYEKFPSAIAILWSWLNPWKQPIQCPTVMDIITLSMITKSISNSKESFDAADLTLTPPLDDYPVFAVQNVAELIEIGRSYTLDKLDKLQTTSLQYLPLGNRDSLT</sequence>
<dbReference type="PROSITE" id="PS50042">
    <property type="entry name" value="CNMP_BINDING_3"/>
    <property type="match status" value="2"/>
</dbReference>
<feature type="short sequence motif" description="DGA/G" evidence="9">
    <location>
        <begin position="620"/>
        <end position="622"/>
    </location>
</feature>
<keyword evidence="13" id="KW-1185">Reference proteome</keyword>
<feature type="short sequence motif" description="GXGXXG" evidence="9">
    <location>
        <begin position="477"/>
        <end position="482"/>
    </location>
</feature>
<evidence type="ECO:0000256" key="1">
    <source>
        <dbReference type="ARBA" id="ARBA00004370"/>
    </source>
</evidence>
<feature type="active site" description="Proton acceptor" evidence="9">
    <location>
        <position position="620"/>
    </location>
</feature>
<dbReference type="InterPro" id="IPR000595">
    <property type="entry name" value="cNMP-bd_dom"/>
</dbReference>
<dbReference type="EMBL" id="JAQOSQ010000004">
    <property type="protein sequence ID" value="MDJ1182792.1"/>
    <property type="molecule type" value="Genomic_DNA"/>
</dbReference>
<dbReference type="InterPro" id="IPR002641">
    <property type="entry name" value="PNPLA_dom"/>
</dbReference>
<keyword evidence="6" id="KW-1133">Transmembrane helix</keyword>